<feature type="non-terminal residue" evidence="3">
    <location>
        <position position="1"/>
    </location>
</feature>
<dbReference type="AlphaFoldDB" id="X6MKP3"/>
<keyword evidence="1" id="KW-0175">Coiled coil</keyword>
<dbReference type="EMBL" id="ASPP01020259">
    <property type="protein sequence ID" value="ETO14022.1"/>
    <property type="molecule type" value="Genomic_DNA"/>
</dbReference>
<protein>
    <submittedName>
        <fullName evidence="3">Uncharacterized protein</fullName>
    </submittedName>
</protein>
<organism evidence="3 4">
    <name type="scientific">Reticulomyxa filosa</name>
    <dbReference type="NCBI Taxonomy" id="46433"/>
    <lineage>
        <taxon>Eukaryota</taxon>
        <taxon>Sar</taxon>
        <taxon>Rhizaria</taxon>
        <taxon>Retaria</taxon>
        <taxon>Foraminifera</taxon>
        <taxon>Monothalamids</taxon>
        <taxon>Reticulomyxidae</taxon>
        <taxon>Reticulomyxa</taxon>
    </lineage>
</organism>
<feature type="region of interest" description="Disordered" evidence="2">
    <location>
        <begin position="69"/>
        <end position="104"/>
    </location>
</feature>
<gene>
    <name evidence="3" type="ORF">RFI_23342</name>
</gene>
<evidence type="ECO:0000256" key="2">
    <source>
        <dbReference type="SAM" id="MobiDB-lite"/>
    </source>
</evidence>
<accession>X6MKP3</accession>
<evidence type="ECO:0000256" key="1">
    <source>
        <dbReference type="SAM" id="Coils"/>
    </source>
</evidence>
<evidence type="ECO:0000313" key="3">
    <source>
        <dbReference type="EMBL" id="ETO14022.1"/>
    </source>
</evidence>
<proteinExistence type="predicted"/>
<name>X6MKP3_RETFI</name>
<keyword evidence="4" id="KW-1185">Reference proteome</keyword>
<sequence>WDIYYHQNGVAIEGLRRLEAAIFRLKRQYEEQYNVVKSIKIEANEEEEQEEGGDEGNDIDVQFKWLQNTTPKGVVPPKGLDRQGITMEKGADTNIPKGDEQQQQQQLLLQLQQQSQQPLAITKANEIV</sequence>
<reference evidence="3 4" key="1">
    <citation type="journal article" date="2013" name="Curr. Biol.">
        <title>The Genome of the Foraminiferan Reticulomyxa filosa.</title>
        <authorList>
            <person name="Glockner G."/>
            <person name="Hulsmann N."/>
            <person name="Schleicher M."/>
            <person name="Noegel A.A."/>
            <person name="Eichinger L."/>
            <person name="Gallinger C."/>
            <person name="Pawlowski J."/>
            <person name="Sierra R."/>
            <person name="Euteneuer U."/>
            <person name="Pillet L."/>
            <person name="Moustafa A."/>
            <person name="Platzer M."/>
            <person name="Groth M."/>
            <person name="Szafranski K."/>
            <person name="Schliwa M."/>
        </authorList>
    </citation>
    <scope>NUCLEOTIDE SEQUENCE [LARGE SCALE GENOMIC DNA]</scope>
</reference>
<evidence type="ECO:0000313" key="4">
    <source>
        <dbReference type="Proteomes" id="UP000023152"/>
    </source>
</evidence>
<feature type="coiled-coil region" evidence="1">
    <location>
        <begin position="15"/>
        <end position="49"/>
    </location>
</feature>
<comment type="caution">
    <text evidence="3">The sequence shown here is derived from an EMBL/GenBank/DDBJ whole genome shotgun (WGS) entry which is preliminary data.</text>
</comment>
<dbReference type="Proteomes" id="UP000023152">
    <property type="component" value="Unassembled WGS sequence"/>
</dbReference>